<name>A0ABS5CBJ0_9BACL</name>
<dbReference type="InterPro" id="IPR047589">
    <property type="entry name" value="DUF11_rpt"/>
</dbReference>
<dbReference type="InterPro" id="IPR026588">
    <property type="entry name" value="Choice_anch_A"/>
</dbReference>
<dbReference type="PANTHER" id="PTHR34819:SF3">
    <property type="entry name" value="CELL SURFACE PROTEIN"/>
    <property type="match status" value="1"/>
</dbReference>
<feature type="domain" description="DUF7507" evidence="3">
    <location>
        <begin position="1302"/>
        <end position="1387"/>
    </location>
</feature>
<evidence type="ECO:0000313" key="4">
    <source>
        <dbReference type="EMBL" id="MBP3962488.1"/>
    </source>
</evidence>
<dbReference type="NCBIfam" id="TIGR04215">
    <property type="entry name" value="choice_anch_A"/>
    <property type="match status" value="1"/>
</dbReference>
<dbReference type="NCBIfam" id="TIGR01451">
    <property type="entry name" value="B_ant_repeat"/>
    <property type="match status" value="13"/>
</dbReference>
<dbReference type="PANTHER" id="PTHR34819">
    <property type="entry name" value="LARGE CYSTEINE-RICH PERIPLASMIC PROTEIN OMCB"/>
    <property type="match status" value="1"/>
</dbReference>
<feature type="domain" description="DUF7507" evidence="3">
    <location>
        <begin position="690"/>
        <end position="778"/>
    </location>
</feature>
<feature type="domain" description="DUF7507" evidence="3">
    <location>
        <begin position="585"/>
        <end position="670"/>
    </location>
</feature>
<keyword evidence="5" id="KW-1185">Reference proteome</keyword>
<protein>
    <submittedName>
        <fullName evidence="4">DUF11 domain-containing protein</fullName>
    </submittedName>
</protein>
<organism evidence="4 5">
    <name type="scientific">Paenibacillus lignilyticus</name>
    <dbReference type="NCBI Taxonomy" id="1172615"/>
    <lineage>
        <taxon>Bacteria</taxon>
        <taxon>Bacillati</taxon>
        <taxon>Bacillota</taxon>
        <taxon>Bacilli</taxon>
        <taxon>Bacillales</taxon>
        <taxon>Paenibacillaceae</taxon>
        <taxon>Paenibacillus</taxon>
    </lineage>
</organism>
<dbReference type="Pfam" id="PF01345">
    <property type="entry name" value="DUF11"/>
    <property type="match status" value="1"/>
</dbReference>
<feature type="domain" description="DUF7507" evidence="3">
    <location>
        <begin position="892"/>
        <end position="978"/>
    </location>
</feature>
<evidence type="ECO:0000259" key="1">
    <source>
        <dbReference type="Pfam" id="PF01345"/>
    </source>
</evidence>
<feature type="domain" description="DUF7507" evidence="3">
    <location>
        <begin position="1199"/>
        <end position="1285"/>
    </location>
</feature>
<evidence type="ECO:0000313" key="5">
    <source>
        <dbReference type="Proteomes" id="UP000673394"/>
    </source>
</evidence>
<dbReference type="InterPro" id="IPR051172">
    <property type="entry name" value="Chlamydia_OmcB"/>
</dbReference>
<accession>A0ABS5CBJ0</accession>
<sequence>MACGNLGVANDFNVFVLGNHTQSFVDSGGRVAVGGNATYNSYGIGNALPTSTTRADLIVGGNMNIIGGTNFSGNSVISPAGTIINYTMTNNNGVTGQPFRGTPVDFAAAQQYLTCASSSWGSLSPNGTAFVNFGQIVLSGNSPTLNIFTINGNNVAGSGVSLATANGINIITPPGSTVLVNITGNNVGFGSYAIFINGGQSSPANGAVILWNFFQATNAFNLNLSIKGSVLAPFAAWSASGFGNIDGTIVVDSLTNTTGSIEEHHIPFTGCLPEVFCTPRLQLAKTVNGGSSVSGPPGTPLTYVITVTNTGAGTLTNIVVDDPELNFNQTIMVLPAGQSVQFTINSVIKAGPPNSSYQNIVTAMSNQTPLQSAAVTINIVGPIVAELIKTVLPTTAEPGDTVTYTFTLVVQNGATLLNVHLVDPVLGLDLTFPSATSGELASVPFVIPANTPIGSNFVNTATLTASNLPQPLTDSATVFITETPSVILTKSADTATAVPGQTITYTLTVSNESKATTLFDLLLTDPLLQVNQTIAKLDPQTTVVFHGMYTVPAGTPAGTVIHNTATLVSSLGTQTASTDVTILAAPSITIAKTPSVTLVAPGETIFYDITVINTGNIPLTDVFITDPVLSFSVTVPILPVGGQYVANASFSVPLGTPAGTKIINTASVITDQTPAVSAMAEVVVAAVFGLSLAKTADVNTAVPGQIINYTITVTNTSNADLTNVTITDDLLSLTETIATLPAGATIMYDIEYTVPAGTPAGTILTNTATADSDQTEPTTATTMVIITAVPSLSLTKTVAPTSGPAGTPLTYTFTVTNTGNTALTQVRVQDPLLGVDTTIPLIAIGGQAAFNVPSVIAGLPPGTIIHNIANATSTETPTPVFADAFVTVGTPPTLSLTKTVSEPSALPGETVTFTITLTNTSAVVLTNVLLVDEFFNLNYTFDSLSPGESRTINADFMIPLDSLGGTVYVNTVTVSSDQTPPVSASASVTTENVFDMTISKTVNFATALPGQTITYTIEVENTGNVSLFNVLVTDPILGLQTVITELDANAVQTYMIPFTIPDDAVPGSVIANTATASSIQTGDRTASASVEILPIPAGDIKVQKLVSTLTADPGETVFYTIIVFNDSSALVTNIQITDPILGISETLAELPPQSAYTLSVPYTVPLGSPGGTVIVNTVLVDAIGETLTATATITVNGIPAVTLTKTASQSTALPGDIVNYTITVANTGNVPLTNVTVTDPTLGFAEVIPSLAIGQSVPSIVQFVVPAVPAGTILTNTASVTSDQIPTPVTASASISVDTPASISITKTVTPASAAPGETVTFTIEIINTSSVNLTNVEITDELLGLLIDAPVIPAGVTRTITIDYTIPPQTPAGTVINNVATVTSDQTLPASAAAAVTVAAAPSLSLEKRESSRTAEPGDFVTYMITVTNPGNVALTGIRLTDTLLNLNEVISLLEPQHSFVLNIPYRVPFGLPAGTSIFNTVVAVSDQTAPQEAMTNLEVLPVYSIDVRKTSAQTEVLPGGTITFETTVTNTSNAILTNLVLYDPLVGINETINSLDIGDSFTLRSDYVVPLGTLANTIITNVVTVTTSETPPAVADRSVLVLPHPRLDLTKRLPVIGVPGGKLRMELFFVNSGNVTLHNIHLVDAAARYHFHLDELTPGANQRGALWFILPQDAQIGSQVVNTAVISSNETAPFEARAIVTVVGLLIEKTSSAISVVVGDRITYSLVVRNPTPYAAHNVVLRDPLPMEAAFIPGSVSVNGERLPDAVPGFPGIPIGTIPAGTFATVSFKARVKLEPPGRKLENQAHASFSFTEGRYTVNGNAESNVWIVEVYDDEE</sequence>
<dbReference type="Pfam" id="PF20597">
    <property type="entry name" value="pAdhesive_15"/>
    <property type="match status" value="1"/>
</dbReference>
<gene>
    <name evidence="4" type="ORF">I8J30_07185</name>
</gene>
<feature type="domain" description="DUF7507" evidence="3">
    <location>
        <begin position="790"/>
        <end position="838"/>
    </location>
</feature>
<evidence type="ECO:0000259" key="2">
    <source>
        <dbReference type="Pfam" id="PF20597"/>
    </source>
</evidence>
<proteinExistence type="predicted"/>
<dbReference type="InterPro" id="IPR013783">
    <property type="entry name" value="Ig-like_fold"/>
</dbReference>
<feature type="domain" description="DUF7507" evidence="3">
    <location>
        <begin position="278"/>
        <end position="348"/>
    </location>
</feature>
<dbReference type="Pfam" id="PF24346">
    <property type="entry name" value="DUF7507"/>
    <property type="match status" value="9"/>
</dbReference>
<comment type="caution">
    <text evidence="4">The sequence shown here is derived from an EMBL/GenBank/DDBJ whole genome shotgun (WGS) entry which is preliminary data.</text>
</comment>
<dbReference type="Proteomes" id="UP000673394">
    <property type="component" value="Unassembled WGS sequence"/>
</dbReference>
<dbReference type="InterPro" id="IPR001434">
    <property type="entry name" value="OmcB-like_DUF11"/>
</dbReference>
<evidence type="ECO:0000259" key="3">
    <source>
        <dbReference type="Pfam" id="PF24346"/>
    </source>
</evidence>
<dbReference type="Gene3D" id="2.60.40.10">
    <property type="entry name" value="Immunoglobulins"/>
    <property type="match status" value="1"/>
</dbReference>
<feature type="domain" description="DUF7507" evidence="3">
    <location>
        <begin position="996"/>
        <end position="1084"/>
    </location>
</feature>
<dbReference type="EMBL" id="JAGKSP010000002">
    <property type="protein sequence ID" value="MBP3962488.1"/>
    <property type="molecule type" value="Genomic_DNA"/>
</dbReference>
<feature type="domain" description="DUF7507" evidence="3">
    <location>
        <begin position="1402"/>
        <end position="1463"/>
    </location>
</feature>
<feature type="domain" description="DUF11" evidence="1">
    <location>
        <begin position="1707"/>
        <end position="1811"/>
    </location>
</feature>
<reference evidence="4 5" key="1">
    <citation type="submission" date="2021-04" db="EMBL/GenBank/DDBJ databases">
        <title>Paenibacillus sp. DLE-14 whole genome sequence.</title>
        <authorList>
            <person name="Ham Y.J."/>
        </authorList>
    </citation>
    <scope>NUCLEOTIDE SEQUENCE [LARGE SCALE GENOMIC DNA]</scope>
    <source>
        <strain evidence="4 5">DLE-14</strain>
    </source>
</reference>
<dbReference type="RefSeq" id="WP_210656720.1">
    <property type="nucleotide sequence ID" value="NZ_JAGKSP010000002.1"/>
</dbReference>
<dbReference type="InterPro" id="IPR055354">
    <property type="entry name" value="DUF7507"/>
</dbReference>
<feature type="domain" description="Choice-of-anchor A" evidence="2">
    <location>
        <begin position="6"/>
        <end position="261"/>
    </location>
</feature>